<dbReference type="OrthoDB" id="9116879at2759"/>
<evidence type="ECO:0000313" key="2">
    <source>
        <dbReference type="Proteomes" id="UP000567872"/>
    </source>
</evidence>
<dbReference type="Pfam" id="PF03762">
    <property type="entry name" value="VOMI"/>
    <property type="match status" value="1"/>
</dbReference>
<dbReference type="SUPFAM" id="SSF51092">
    <property type="entry name" value="Vitelline membrane outer protein-I (VMO-I)"/>
    <property type="match status" value="1"/>
</dbReference>
<protein>
    <submittedName>
        <fullName evidence="1">VMO1 protein</fullName>
    </submittedName>
</protein>
<proteinExistence type="predicted"/>
<dbReference type="InterPro" id="IPR005515">
    <property type="entry name" value="VOMI"/>
</dbReference>
<organism evidence="1 2">
    <name type="scientific">Anseranas semipalmata</name>
    <name type="common">Magpie goose</name>
    <name type="synonym">Anas semipalmata</name>
    <dbReference type="NCBI Taxonomy" id="8851"/>
    <lineage>
        <taxon>Eukaryota</taxon>
        <taxon>Metazoa</taxon>
        <taxon>Chordata</taxon>
        <taxon>Craniata</taxon>
        <taxon>Vertebrata</taxon>
        <taxon>Euteleostomi</taxon>
        <taxon>Archelosauria</taxon>
        <taxon>Archosauria</taxon>
        <taxon>Dinosauria</taxon>
        <taxon>Saurischia</taxon>
        <taxon>Theropoda</taxon>
        <taxon>Coelurosauria</taxon>
        <taxon>Aves</taxon>
        <taxon>Neognathae</taxon>
        <taxon>Galloanserae</taxon>
        <taxon>Anseriformes</taxon>
        <taxon>Anseranatidae</taxon>
        <taxon>Anseranas</taxon>
    </lineage>
</organism>
<dbReference type="AlphaFoldDB" id="A0A7K9UKD4"/>
<feature type="non-terminal residue" evidence="1">
    <location>
        <position position="137"/>
    </location>
</feature>
<accession>A0A7K9UKD4</accession>
<sequence length="137" mass="15156">VELPQGVMGDNTVLNGVWLHCSRKGMLTVTTQLSPRAWGAWTCSAKPTRCPQWGHQGASVQPPQHGFLHNDVAATSAHFTCSNRQVLEGPGSIWGQWGGWSPQCPRVVCGIQTWQEPAWGLKRDDTALKYLRLFCCQ</sequence>
<dbReference type="PANTHER" id="PTHR18841:SF2">
    <property type="entry name" value="VITELLINE MEMBRANE OUTER LAYER PROTEIN 1 HOMOLOG"/>
    <property type="match status" value="1"/>
</dbReference>
<comment type="caution">
    <text evidence="1">The sequence shown here is derived from an EMBL/GenBank/DDBJ whole genome shotgun (WGS) entry which is preliminary data.</text>
</comment>
<dbReference type="EMBL" id="VXAA01000057">
    <property type="protein sequence ID" value="NXI61022.1"/>
    <property type="molecule type" value="Genomic_DNA"/>
</dbReference>
<dbReference type="GO" id="GO:0005615">
    <property type="term" value="C:extracellular space"/>
    <property type="evidence" value="ECO:0007669"/>
    <property type="project" value="TreeGrafter"/>
</dbReference>
<dbReference type="InterPro" id="IPR036706">
    <property type="entry name" value="VOMI_sf"/>
</dbReference>
<dbReference type="Gene3D" id="2.100.10.20">
    <property type="entry name" value="Vitelline membrane outer layer protein I (VOMI)"/>
    <property type="match status" value="1"/>
</dbReference>
<keyword evidence="2" id="KW-1185">Reference proteome</keyword>
<name>A0A7K9UKD4_ANSSE</name>
<evidence type="ECO:0000313" key="1">
    <source>
        <dbReference type="EMBL" id="NXI61022.1"/>
    </source>
</evidence>
<gene>
    <name evidence="1" type="primary">Vmo1_0</name>
    <name evidence="1" type="ORF">ANSSEM_R16046</name>
</gene>
<reference evidence="1 2" key="1">
    <citation type="submission" date="2019-09" db="EMBL/GenBank/DDBJ databases">
        <title>Bird 10,000 Genomes (B10K) Project - Family phase.</title>
        <authorList>
            <person name="Zhang G."/>
        </authorList>
    </citation>
    <scope>NUCLEOTIDE SEQUENCE [LARGE SCALE GENOMIC DNA]</scope>
    <source>
        <strain evidence="1">B10K-DU-001-57</strain>
        <tissue evidence="1">Muscle</tissue>
    </source>
</reference>
<dbReference type="PANTHER" id="PTHR18841">
    <property type="entry name" value="VITELLINE MEMBRANE OUTER LAYER PROTEIN I-RELATED"/>
    <property type="match status" value="1"/>
</dbReference>
<feature type="non-terminal residue" evidence="1">
    <location>
        <position position="1"/>
    </location>
</feature>
<dbReference type="Proteomes" id="UP000567872">
    <property type="component" value="Unassembled WGS sequence"/>
</dbReference>